<dbReference type="PANTHER" id="PTHR23501">
    <property type="entry name" value="MAJOR FACILITATOR SUPERFAMILY"/>
    <property type="match status" value="1"/>
</dbReference>
<keyword evidence="8" id="KW-1185">Reference proteome</keyword>
<dbReference type="CDD" id="cd17504">
    <property type="entry name" value="MFS_MMR_MDR_like"/>
    <property type="match status" value="1"/>
</dbReference>
<gene>
    <name evidence="7" type="ORF">DKT68_19975</name>
</gene>
<feature type="transmembrane region" description="Helical" evidence="5">
    <location>
        <begin position="200"/>
        <end position="219"/>
    </location>
</feature>
<dbReference type="GO" id="GO:0022857">
    <property type="term" value="F:transmembrane transporter activity"/>
    <property type="evidence" value="ECO:0007669"/>
    <property type="project" value="InterPro"/>
</dbReference>
<feature type="transmembrane region" description="Helical" evidence="5">
    <location>
        <begin position="225"/>
        <end position="247"/>
    </location>
</feature>
<dbReference type="Gene3D" id="1.20.1250.20">
    <property type="entry name" value="MFS general substrate transporter like domains"/>
    <property type="match status" value="2"/>
</dbReference>
<dbReference type="GO" id="GO:0005886">
    <property type="term" value="C:plasma membrane"/>
    <property type="evidence" value="ECO:0007669"/>
    <property type="project" value="UniProtKB-SubCell"/>
</dbReference>
<feature type="transmembrane region" description="Helical" evidence="5">
    <location>
        <begin position="434"/>
        <end position="456"/>
    </location>
</feature>
<keyword evidence="4 5" id="KW-0472">Membrane</keyword>
<evidence type="ECO:0000256" key="2">
    <source>
        <dbReference type="ARBA" id="ARBA00022692"/>
    </source>
</evidence>
<feature type="transmembrane region" description="Helical" evidence="5">
    <location>
        <begin position="364"/>
        <end position="387"/>
    </location>
</feature>
<evidence type="ECO:0000313" key="7">
    <source>
        <dbReference type="EMBL" id="PWR07329.1"/>
    </source>
</evidence>
<feature type="transmembrane region" description="Helical" evidence="5">
    <location>
        <begin position="338"/>
        <end position="358"/>
    </location>
</feature>
<evidence type="ECO:0000256" key="1">
    <source>
        <dbReference type="ARBA" id="ARBA00004651"/>
    </source>
</evidence>
<keyword evidence="2 5" id="KW-0812">Transmembrane</keyword>
<dbReference type="SUPFAM" id="SSF103473">
    <property type="entry name" value="MFS general substrate transporter"/>
    <property type="match status" value="2"/>
</dbReference>
<evidence type="ECO:0000256" key="5">
    <source>
        <dbReference type="SAM" id="Phobius"/>
    </source>
</evidence>
<comment type="subcellular location">
    <subcellularLocation>
        <location evidence="1">Cell membrane</location>
        <topology evidence="1">Multi-pass membrane protein</topology>
    </subcellularLocation>
</comment>
<evidence type="ECO:0000259" key="6">
    <source>
        <dbReference type="PROSITE" id="PS50850"/>
    </source>
</evidence>
<comment type="caution">
    <text evidence="7">The sequence shown here is derived from an EMBL/GenBank/DDBJ whole genome shotgun (WGS) entry which is preliminary data.</text>
</comment>
<reference evidence="7 8" key="1">
    <citation type="submission" date="2018-05" db="EMBL/GenBank/DDBJ databases">
        <title>Micromonospora atacamensis sp. nov., a novel actinobacteria isolated from high altitude Atacama Desert soil.</title>
        <authorList>
            <person name="Carro L."/>
            <person name="Golinska P."/>
            <person name="Klenk H.-P."/>
            <person name="Goodfellow M."/>
        </authorList>
    </citation>
    <scope>NUCLEOTIDE SEQUENCE [LARGE SCALE GENOMIC DNA]</scope>
    <source>
        <strain evidence="7 8">5R2A7</strain>
    </source>
</reference>
<feature type="transmembrane region" description="Helical" evidence="5">
    <location>
        <begin position="53"/>
        <end position="73"/>
    </location>
</feature>
<feature type="transmembrane region" description="Helical" evidence="5">
    <location>
        <begin position="80"/>
        <end position="100"/>
    </location>
</feature>
<evidence type="ECO:0000313" key="8">
    <source>
        <dbReference type="Proteomes" id="UP000245410"/>
    </source>
</evidence>
<keyword evidence="3 5" id="KW-1133">Transmembrane helix</keyword>
<dbReference type="OrthoDB" id="4484751at2"/>
<feature type="transmembrane region" description="Helical" evidence="5">
    <location>
        <begin position="304"/>
        <end position="326"/>
    </location>
</feature>
<evidence type="ECO:0000256" key="3">
    <source>
        <dbReference type="ARBA" id="ARBA00022989"/>
    </source>
</evidence>
<organism evidence="7 8">
    <name type="scientific">Micromonospora acroterricola</name>
    <dbReference type="NCBI Taxonomy" id="2202421"/>
    <lineage>
        <taxon>Bacteria</taxon>
        <taxon>Bacillati</taxon>
        <taxon>Actinomycetota</taxon>
        <taxon>Actinomycetes</taxon>
        <taxon>Micromonosporales</taxon>
        <taxon>Micromonosporaceae</taxon>
        <taxon>Micromonospora</taxon>
    </lineage>
</organism>
<name>A0A317CY32_9ACTN</name>
<sequence length="468" mass="47904">MPAHLRHRSSQPRDILTVVLLSVFTFALLQSLINPVLPALQRDLRTTQSLVTWVMTAFLLSASVATPLLGRLGDRYGKHLVLVGSLIALAIGSLISAIAPNIAVMVVGRAIQGIGGGVLPLAFGIISDEMPRERIPGAIGVTAALTAVGGGAGIALAGPLTSLAGIRSLFWIPMVLTAVAAVMAYRVIPPSPFRSDTGVSWLASILLAGWLIALLVPLTQASSKGWASGMVVGPLIAAAVLAAVWILTETRSASPLVDMRMLRSTAVWATNLVSLLFGISLFASIAFLPAFVQTPPENGYGFGASVTQAGLLLLPITATMFLAGLASARLTASFGPRLILVAASALNVGSIAMLAFWHDRQWKVSVAMALLGVSFGSAFSTMANIIVATVRPDQTGVANGVTANVRTIGGSVGVALMGGIISAHTPAGGTPGEAGYTLGFAALGIAGVVALLAALLTPVRISTGFRSG</sequence>
<feature type="transmembrane region" description="Helical" evidence="5">
    <location>
        <begin position="268"/>
        <end position="292"/>
    </location>
</feature>
<dbReference type="EMBL" id="QGKR01000226">
    <property type="protein sequence ID" value="PWR07329.1"/>
    <property type="molecule type" value="Genomic_DNA"/>
</dbReference>
<protein>
    <submittedName>
        <fullName evidence="7">MFS transporter</fullName>
    </submittedName>
</protein>
<dbReference type="AlphaFoldDB" id="A0A317CY32"/>
<dbReference type="InterPro" id="IPR020846">
    <property type="entry name" value="MFS_dom"/>
</dbReference>
<dbReference type="InterPro" id="IPR036259">
    <property type="entry name" value="MFS_trans_sf"/>
</dbReference>
<feature type="transmembrane region" description="Helical" evidence="5">
    <location>
        <begin position="169"/>
        <end position="188"/>
    </location>
</feature>
<feature type="domain" description="Major facilitator superfamily (MFS) profile" evidence="6">
    <location>
        <begin position="15"/>
        <end position="462"/>
    </location>
</feature>
<feature type="transmembrane region" description="Helical" evidence="5">
    <location>
        <begin position="138"/>
        <end position="157"/>
    </location>
</feature>
<proteinExistence type="predicted"/>
<dbReference type="Proteomes" id="UP000245410">
    <property type="component" value="Unassembled WGS sequence"/>
</dbReference>
<accession>A0A317CY32</accession>
<dbReference type="Pfam" id="PF07690">
    <property type="entry name" value="MFS_1"/>
    <property type="match status" value="2"/>
</dbReference>
<feature type="transmembrane region" description="Helical" evidence="5">
    <location>
        <begin position="15"/>
        <end position="33"/>
    </location>
</feature>
<dbReference type="PROSITE" id="PS50850">
    <property type="entry name" value="MFS"/>
    <property type="match status" value="1"/>
</dbReference>
<evidence type="ECO:0000256" key="4">
    <source>
        <dbReference type="ARBA" id="ARBA00023136"/>
    </source>
</evidence>
<feature type="transmembrane region" description="Helical" evidence="5">
    <location>
        <begin position="408"/>
        <end position="428"/>
    </location>
</feature>
<dbReference type="InterPro" id="IPR011701">
    <property type="entry name" value="MFS"/>
</dbReference>
<dbReference type="RefSeq" id="WP_109818914.1">
    <property type="nucleotide sequence ID" value="NZ_QGKR01000226.1"/>
</dbReference>
<dbReference type="PANTHER" id="PTHR23501:SF197">
    <property type="entry name" value="COMD"/>
    <property type="match status" value="1"/>
</dbReference>